<dbReference type="PRINTS" id="PR01035">
    <property type="entry name" value="TCRTETA"/>
</dbReference>
<dbReference type="InterPro" id="IPR036259">
    <property type="entry name" value="MFS_trans_sf"/>
</dbReference>
<dbReference type="PANTHER" id="PTHR23504">
    <property type="entry name" value="MAJOR FACILITATOR SUPERFAMILY DOMAIN-CONTAINING PROTEIN 10"/>
    <property type="match status" value="1"/>
</dbReference>
<name>A0A4R2EU97_9BACT</name>
<dbReference type="GO" id="GO:0022857">
    <property type="term" value="F:transmembrane transporter activity"/>
    <property type="evidence" value="ECO:0007669"/>
    <property type="project" value="InterPro"/>
</dbReference>
<protein>
    <submittedName>
        <fullName evidence="10">DHA1 family tetracycline resistance protein-like MFS transporter</fullName>
    </submittedName>
</protein>
<evidence type="ECO:0000256" key="3">
    <source>
        <dbReference type="ARBA" id="ARBA00007520"/>
    </source>
</evidence>
<evidence type="ECO:0000256" key="1">
    <source>
        <dbReference type="ARBA" id="ARBA00003279"/>
    </source>
</evidence>
<organism evidence="10 11">
    <name type="scientific">Acetobacteroides hydrogenigenes</name>
    <dbReference type="NCBI Taxonomy" id="979970"/>
    <lineage>
        <taxon>Bacteria</taxon>
        <taxon>Pseudomonadati</taxon>
        <taxon>Bacteroidota</taxon>
        <taxon>Bacteroidia</taxon>
        <taxon>Bacteroidales</taxon>
        <taxon>Rikenellaceae</taxon>
        <taxon>Acetobacteroides</taxon>
    </lineage>
</organism>
<dbReference type="AlphaFoldDB" id="A0A4R2EU97"/>
<evidence type="ECO:0000256" key="8">
    <source>
        <dbReference type="SAM" id="Phobius"/>
    </source>
</evidence>
<evidence type="ECO:0000256" key="7">
    <source>
        <dbReference type="ARBA" id="ARBA00023136"/>
    </source>
</evidence>
<dbReference type="GO" id="GO:0016020">
    <property type="term" value="C:membrane"/>
    <property type="evidence" value="ECO:0007669"/>
    <property type="project" value="UniProtKB-SubCell"/>
</dbReference>
<accession>A0A4R2EU97</accession>
<comment type="subcellular location">
    <subcellularLocation>
        <location evidence="2">Membrane</location>
        <topology evidence="2">Multi-pass membrane protein</topology>
    </subcellularLocation>
</comment>
<dbReference type="PROSITE" id="PS00216">
    <property type="entry name" value="SUGAR_TRANSPORT_1"/>
    <property type="match status" value="1"/>
</dbReference>
<evidence type="ECO:0000313" key="10">
    <source>
        <dbReference type="EMBL" id="TCN72869.1"/>
    </source>
</evidence>
<keyword evidence="7 8" id="KW-0472">Membrane</keyword>
<gene>
    <name evidence="10" type="ORF">CLV25_10187</name>
</gene>
<evidence type="ECO:0000313" key="11">
    <source>
        <dbReference type="Proteomes" id="UP000294830"/>
    </source>
</evidence>
<dbReference type="CDD" id="cd17388">
    <property type="entry name" value="MFS_TetA"/>
    <property type="match status" value="1"/>
</dbReference>
<dbReference type="EMBL" id="SLWB01000001">
    <property type="protein sequence ID" value="TCN72869.1"/>
    <property type="molecule type" value="Genomic_DNA"/>
</dbReference>
<keyword evidence="4" id="KW-0813">Transport</keyword>
<feature type="transmembrane region" description="Helical" evidence="8">
    <location>
        <begin position="79"/>
        <end position="98"/>
    </location>
</feature>
<dbReference type="InterPro" id="IPR020846">
    <property type="entry name" value="MFS_dom"/>
</dbReference>
<keyword evidence="5 8" id="KW-0812">Transmembrane</keyword>
<feature type="transmembrane region" description="Helical" evidence="8">
    <location>
        <begin position="137"/>
        <end position="155"/>
    </location>
</feature>
<feature type="transmembrane region" description="Helical" evidence="8">
    <location>
        <begin position="284"/>
        <end position="301"/>
    </location>
</feature>
<feature type="transmembrane region" description="Helical" evidence="8">
    <location>
        <begin position="50"/>
        <end position="67"/>
    </location>
</feature>
<evidence type="ECO:0000256" key="4">
    <source>
        <dbReference type="ARBA" id="ARBA00022448"/>
    </source>
</evidence>
<dbReference type="PROSITE" id="PS50850">
    <property type="entry name" value="MFS"/>
    <property type="match status" value="1"/>
</dbReference>
<feature type="transmembrane region" description="Helical" evidence="8">
    <location>
        <begin position="104"/>
        <end position="125"/>
    </location>
</feature>
<comment type="similarity">
    <text evidence="3">Belongs to the major facilitator superfamily. TCR/Tet family.</text>
</comment>
<dbReference type="InterPro" id="IPR001958">
    <property type="entry name" value="Tet-R_TetA/multi-R_MdtG-like"/>
</dbReference>
<feature type="transmembrane region" description="Helical" evidence="8">
    <location>
        <begin position="9"/>
        <end position="30"/>
    </location>
</feature>
<dbReference type="InterPro" id="IPR005829">
    <property type="entry name" value="Sugar_transporter_CS"/>
</dbReference>
<keyword evidence="11" id="KW-1185">Reference proteome</keyword>
<feature type="transmembrane region" description="Helical" evidence="8">
    <location>
        <begin position="167"/>
        <end position="185"/>
    </location>
</feature>
<feature type="transmembrane region" description="Helical" evidence="8">
    <location>
        <begin position="252"/>
        <end position="272"/>
    </location>
</feature>
<dbReference type="Gene3D" id="1.20.1250.20">
    <property type="entry name" value="MFS general substrate transporter like domains"/>
    <property type="match status" value="1"/>
</dbReference>
<evidence type="ECO:0000256" key="2">
    <source>
        <dbReference type="ARBA" id="ARBA00004141"/>
    </source>
</evidence>
<dbReference type="RefSeq" id="WP_131837657.1">
    <property type="nucleotide sequence ID" value="NZ_SLWB01000001.1"/>
</dbReference>
<dbReference type="SUPFAM" id="SSF103473">
    <property type="entry name" value="MFS general substrate transporter"/>
    <property type="match status" value="1"/>
</dbReference>
<dbReference type="Pfam" id="PF07690">
    <property type="entry name" value="MFS_1"/>
    <property type="match status" value="1"/>
</dbReference>
<keyword evidence="6 8" id="KW-1133">Transmembrane helix</keyword>
<evidence type="ECO:0000256" key="5">
    <source>
        <dbReference type="ARBA" id="ARBA00022692"/>
    </source>
</evidence>
<proteinExistence type="inferred from homology"/>
<feature type="domain" description="Major facilitator superfamily (MFS) profile" evidence="9">
    <location>
        <begin position="8"/>
        <end position="403"/>
    </location>
</feature>
<dbReference type="PANTHER" id="PTHR23504:SF15">
    <property type="entry name" value="MAJOR FACILITATOR SUPERFAMILY (MFS) PROFILE DOMAIN-CONTAINING PROTEIN"/>
    <property type="match status" value="1"/>
</dbReference>
<comment type="caution">
    <text evidence="10">The sequence shown here is derived from an EMBL/GenBank/DDBJ whole genome shotgun (WGS) entry which is preliminary data.</text>
</comment>
<dbReference type="Proteomes" id="UP000294830">
    <property type="component" value="Unassembled WGS sequence"/>
</dbReference>
<sequence>MKSNKNSTLIFIIVVVVIDTAGFGLIFPVLPQLLTNLLHSDISTAAKYGGWLSFAYAAMQFVFAPILGNLSDQYGRRPVILSSLFGFSIDCVFLAFAPNILWLFVGRTIAGITGASYSVASACIADISTEKNRTKNFGIVNAAFGLGFIIGPVIGGTLGRFGTHTPFIVAAILSFINFTFGYFFFPESLNTDTRRTFEWKRANPFGSLKHLSEFPLINTLLLSMIFVSIANHSMESVWAYFTIEKFKWNTSLIGYSLAVIGLLSIIVQLWLVGILAKKLGDRRMAVFGLMLMMTGFFLFAFTEWQWLLLGALLIYIIGGVQGTAIQSITSSIIPDNEQGELQGSLGSLMGLTTLIAPPLMTSSFSYFTGKNSAIYFPGISFLIAALLTLISLILLIKSFKKNKMKK</sequence>
<evidence type="ECO:0000256" key="6">
    <source>
        <dbReference type="ARBA" id="ARBA00022989"/>
    </source>
</evidence>
<feature type="transmembrane region" description="Helical" evidence="8">
    <location>
        <begin position="373"/>
        <end position="396"/>
    </location>
</feature>
<comment type="function">
    <text evidence="1">Resistance to tetracycline by an active tetracycline efflux. This is an energy-dependent process that decreases the accumulation of the antibiotic in whole cells. This protein functions as a metal-tetracycline/H(+) antiporter.</text>
</comment>
<evidence type="ECO:0000259" key="9">
    <source>
        <dbReference type="PROSITE" id="PS50850"/>
    </source>
</evidence>
<dbReference type="InterPro" id="IPR011701">
    <property type="entry name" value="MFS"/>
</dbReference>
<reference evidence="10 11" key="1">
    <citation type="submission" date="2019-03" db="EMBL/GenBank/DDBJ databases">
        <title>Genomic Encyclopedia of Archaeal and Bacterial Type Strains, Phase II (KMG-II): from individual species to whole genera.</title>
        <authorList>
            <person name="Goeker M."/>
        </authorList>
    </citation>
    <scope>NUCLEOTIDE SEQUENCE [LARGE SCALE GENOMIC DNA]</scope>
    <source>
        <strain evidence="10 11">RL-C</strain>
    </source>
</reference>
<dbReference type="OrthoDB" id="9807274at2"/>
<feature type="transmembrane region" description="Helical" evidence="8">
    <location>
        <begin position="307"/>
        <end position="333"/>
    </location>
</feature>